<evidence type="ECO:0000256" key="2">
    <source>
        <dbReference type="ARBA" id="ARBA00001946"/>
    </source>
</evidence>
<accession>A0A2H5MVJ3</accession>
<keyword evidence="6" id="KW-0456">Lyase</keyword>
<keyword evidence="5" id="KW-0464">Manganese</keyword>
<dbReference type="SUPFAM" id="SSF48239">
    <property type="entry name" value="Terpenoid cyclases/Protein prenyltransferases"/>
    <property type="match status" value="1"/>
</dbReference>
<feature type="domain" description="Terpene synthase metal-binding" evidence="7">
    <location>
        <begin position="111"/>
        <end position="174"/>
    </location>
</feature>
<evidence type="ECO:0000313" key="9">
    <source>
        <dbReference type="Proteomes" id="UP000236630"/>
    </source>
</evidence>
<comment type="cofactor">
    <cofactor evidence="1">
        <name>Mn(2+)</name>
        <dbReference type="ChEBI" id="CHEBI:29035"/>
    </cofactor>
</comment>
<reference evidence="8 9" key="1">
    <citation type="journal article" date="2017" name="Front. Genet.">
        <title>Draft sequencing of the heterozygous diploid genome of Satsuma (Citrus unshiu Marc.) using a hybrid assembly approach.</title>
        <authorList>
            <person name="Shimizu T."/>
            <person name="Tanizawa Y."/>
            <person name="Mochizuki T."/>
            <person name="Nagasaki H."/>
            <person name="Yoshioka T."/>
            <person name="Toyoda A."/>
            <person name="Fujiyama A."/>
            <person name="Kaminuma E."/>
            <person name="Nakamura Y."/>
        </authorList>
    </citation>
    <scope>NUCLEOTIDE SEQUENCE [LARGE SCALE GENOMIC DNA]</scope>
    <source>
        <strain evidence="9">cv. Miyagawa wase</strain>
    </source>
</reference>
<evidence type="ECO:0000313" key="8">
    <source>
        <dbReference type="EMBL" id="GAY31986.1"/>
    </source>
</evidence>
<dbReference type="Proteomes" id="UP000236630">
    <property type="component" value="Unassembled WGS sequence"/>
</dbReference>
<keyword evidence="4" id="KW-0460">Magnesium</keyword>
<evidence type="ECO:0000259" key="7">
    <source>
        <dbReference type="Pfam" id="PF03936"/>
    </source>
</evidence>
<dbReference type="Gene3D" id="1.50.10.130">
    <property type="entry name" value="Terpene synthase, N-terminal domain"/>
    <property type="match status" value="1"/>
</dbReference>
<dbReference type="GO" id="GO:0000287">
    <property type="term" value="F:magnesium ion binding"/>
    <property type="evidence" value="ECO:0007669"/>
    <property type="project" value="InterPro"/>
</dbReference>
<dbReference type="PANTHER" id="PTHR31225">
    <property type="entry name" value="OS04G0344100 PROTEIN-RELATED"/>
    <property type="match status" value="1"/>
</dbReference>
<name>A0A2H5MVJ3_CITUN</name>
<evidence type="ECO:0000256" key="6">
    <source>
        <dbReference type="ARBA" id="ARBA00023239"/>
    </source>
</evidence>
<dbReference type="PANTHER" id="PTHR31225:SF245">
    <property type="entry name" value="(-)-ALPHA-TERPINEOL SYNTHASE-LIKE"/>
    <property type="match status" value="1"/>
</dbReference>
<evidence type="ECO:0000256" key="5">
    <source>
        <dbReference type="ARBA" id="ARBA00023211"/>
    </source>
</evidence>
<evidence type="ECO:0000256" key="3">
    <source>
        <dbReference type="ARBA" id="ARBA00022723"/>
    </source>
</evidence>
<dbReference type="GO" id="GO:0010333">
    <property type="term" value="F:terpene synthase activity"/>
    <property type="evidence" value="ECO:0007669"/>
    <property type="project" value="InterPro"/>
</dbReference>
<keyword evidence="3" id="KW-0479">Metal-binding</keyword>
<keyword evidence="9" id="KW-1185">Reference proteome</keyword>
<evidence type="ECO:0000256" key="1">
    <source>
        <dbReference type="ARBA" id="ARBA00001936"/>
    </source>
</evidence>
<dbReference type="InterPro" id="IPR036965">
    <property type="entry name" value="Terpene_synth_N_sf"/>
</dbReference>
<comment type="cofactor">
    <cofactor evidence="2">
        <name>Mg(2+)</name>
        <dbReference type="ChEBI" id="CHEBI:18420"/>
    </cofactor>
</comment>
<dbReference type="EMBL" id="BDQV01001317">
    <property type="protein sequence ID" value="GAY31986.1"/>
    <property type="molecule type" value="Genomic_DNA"/>
</dbReference>
<comment type="caution">
    <text evidence="8">The sequence shown here is derived from an EMBL/GenBank/DDBJ whole genome shotgun (WGS) entry which is preliminary data.</text>
</comment>
<dbReference type="AlphaFoldDB" id="A0A2H5MVJ3"/>
<organism evidence="8 9">
    <name type="scientific">Citrus unshiu</name>
    <name type="common">Satsuma mandarin</name>
    <name type="synonym">Citrus nobilis var. unshiu</name>
    <dbReference type="NCBI Taxonomy" id="55188"/>
    <lineage>
        <taxon>Eukaryota</taxon>
        <taxon>Viridiplantae</taxon>
        <taxon>Streptophyta</taxon>
        <taxon>Embryophyta</taxon>
        <taxon>Tracheophyta</taxon>
        <taxon>Spermatophyta</taxon>
        <taxon>Magnoliopsida</taxon>
        <taxon>eudicotyledons</taxon>
        <taxon>Gunneridae</taxon>
        <taxon>Pentapetalae</taxon>
        <taxon>rosids</taxon>
        <taxon>malvids</taxon>
        <taxon>Sapindales</taxon>
        <taxon>Rutaceae</taxon>
        <taxon>Aurantioideae</taxon>
        <taxon>Citrus</taxon>
    </lineage>
</organism>
<dbReference type="GO" id="GO:0016114">
    <property type="term" value="P:terpenoid biosynthetic process"/>
    <property type="evidence" value="ECO:0007669"/>
    <property type="project" value="InterPro"/>
</dbReference>
<dbReference type="Gene3D" id="1.10.600.10">
    <property type="entry name" value="Farnesyl Diphosphate Synthase"/>
    <property type="match status" value="1"/>
</dbReference>
<proteinExistence type="predicted"/>
<dbReference type="InterPro" id="IPR008930">
    <property type="entry name" value="Terpenoid_cyclase/PrenylTrfase"/>
</dbReference>
<dbReference type="STRING" id="55188.A0A2H5MVJ3"/>
<dbReference type="InterPro" id="IPR008949">
    <property type="entry name" value="Isoprenoid_synthase_dom_sf"/>
</dbReference>
<sequence>MQFVLVEYCGDEKGVFIFDDFKGILSFLKFELRRRKHHGGGLAIHRNNKDEDIFVAEQHALELPLCWTVQRLEAKWFIDIYEKKEDKNYILLELATEKYEFCEEQSIRIGLESQFAYCRRTLTILTALITVIDDIYDVYGVLDELELFTDVVKRWDINYALKHLPSYIKIVHQWLGLIQAYLVQAKRNNTRRIPGKWIGTNSRPYSHNECIAILSSY</sequence>
<dbReference type="Pfam" id="PF03936">
    <property type="entry name" value="Terpene_synth_C"/>
    <property type="match status" value="1"/>
</dbReference>
<dbReference type="InterPro" id="IPR050148">
    <property type="entry name" value="Terpene_synthase-like"/>
</dbReference>
<protein>
    <recommendedName>
        <fullName evidence="7">Terpene synthase metal-binding domain-containing protein</fullName>
    </recommendedName>
</protein>
<gene>
    <name evidence="8" type="ORF">CUMW_273080</name>
</gene>
<dbReference type="SUPFAM" id="SSF48576">
    <property type="entry name" value="Terpenoid synthases"/>
    <property type="match status" value="1"/>
</dbReference>
<evidence type="ECO:0000256" key="4">
    <source>
        <dbReference type="ARBA" id="ARBA00022842"/>
    </source>
</evidence>
<dbReference type="InterPro" id="IPR005630">
    <property type="entry name" value="Terpene_synthase_metal-bd"/>
</dbReference>